<accession>A0ABP7I973</accession>
<name>A0ABP7I973_9ACTN</name>
<keyword evidence="1" id="KW-0812">Transmembrane</keyword>
<sequence>MKLKASLWLVRASQLEAVSALEGHVATGRVSPTDPSGWVAAALDAGDVSRLLPDRPQIQFLTTSETFAVVARSEDGERLAWRRNDGEGPALDSVAGMIASTFGGAPELVAAALLGTDPNINGIDFALRTIVDLPGRTIRPARLGRAPVIGYDGTQLAFDNTARLAGPCLCVAGRDGWNFMVPAADASWSVPKILAALRSLSSHEGQPVHPFAMWKLGDTALLRVDWAEGAAALAVLGPVWQTLGEVGRLDRERENRLIDALSSYADPSTVRSALAIVQETPGRSGIAEFLQAVGLPSQAAEILDMRRGDHVGAKRLEHVPMKAAKRVLAAPRKQQISAVAYLSLGAVFMVLGFLDRDSLPGVLILVLAGTFLMGGAVLWQVARAARRRASASTSAANCTSQ</sequence>
<protein>
    <submittedName>
        <fullName evidence="2">Uncharacterized protein</fullName>
    </submittedName>
</protein>
<dbReference type="EMBL" id="BAABAH010000003">
    <property type="protein sequence ID" value="GAA3812678.1"/>
    <property type="molecule type" value="Genomic_DNA"/>
</dbReference>
<evidence type="ECO:0000256" key="1">
    <source>
        <dbReference type="SAM" id="Phobius"/>
    </source>
</evidence>
<evidence type="ECO:0000313" key="3">
    <source>
        <dbReference type="Proteomes" id="UP001501821"/>
    </source>
</evidence>
<keyword evidence="3" id="KW-1185">Reference proteome</keyword>
<reference evidence="3" key="1">
    <citation type="journal article" date="2019" name="Int. J. Syst. Evol. Microbiol.">
        <title>The Global Catalogue of Microorganisms (GCM) 10K type strain sequencing project: providing services to taxonomists for standard genome sequencing and annotation.</title>
        <authorList>
            <consortium name="The Broad Institute Genomics Platform"/>
            <consortium name="The Broad Institute Genome Sequencing Center for Infectious Disease"/>
            <person name="Wu L."/>
            <person name="Ma J."/>
        </authorList>
    </citation>
    <scope>NUCLEOTIDE SEQUENCE [LARGE SCALE GENOMIC DNA]</scope>
    <source>
        <strain evidence="3">JCM 16953</strain>
    </source>
</reference>
<comment type="caution">
    <text evidence="2">The sequence shown here is derived from an EMBL/GenBank/DDBJ whole genome shotgun (WGS) entry which is preliminary data.</text>
</comment>
<organism evidence="2 3">
    <name type="scientific">Nocardioides panacisoli</name>
    <dbReference type="NCBI Taxonomy" id="627624"/>
    <lineage>
        <taxon>Bacteria</taxon>
        <taxon>Bacillati</taxon>
        <taxon>Actinomycetota</taxon>
        <taxon>Actinomycetes</taxon>
        <taxon>Propionibacteriales</taxon>
        <taxon>Nocardioidaceae</taxon>
        <taxon>Nocardioides</taxon>
    </lineage>
</organism>
<dbReference type="Proteomes" id="UP001501821">
    <property type="component" value="Unassembled WGS sequence"/>
</dbReference>
<feature type="transmembrane region" description="Helical" evidence="1">
    <location>
        <begin position="360"/>
        <end position="379"/>
    </location>
</feature>
<keyword evidence="1" id="KW-0472">Membrane</keyword>
<feature type="transmembrane region" description="Helical" evidence="1">
    <location>
        <begin position="336"/>
        <end position="354"/>
    </location>
</feature>
<gene>
    <name evidence="2" type="ORF">GCM10022242_13970</name>
</gene>
<proteinExistence type="predicted"/>
<evidence type="ECO:0000313" key="2">
    <source>
        <dbReference type="EMBL" id="GAA3812678.1"/>
    </source>
</evidence>
<keyword evidence="1" id="KW-1133">Transmembrane helix</keyword>